<sequence length="81" mass="9250">MTERSIVIAGLTQKFPGIDWEISDLNAIQGAVGIYDDKTMTDQYFVSGESRKNQPNKNTRSSRRQANMMKTINKQIRRSGR</sequence>
<evidence type="ECO:0000313" key="2">
    <source>
        <dbReference type="EMBL" id="KKP47905.1"/>
    </source>
</evidence>
<dbReference type="AlphaFoldDB" id="A0A0G0C9S2"/>
<proteinExistence type="predicted"/>
<feature type="region of interest" description="Disordered" evidence="1">
    <location>
        <begin position="47"/>
        <end position="81"/>
    </location>
</feature>
<name>A0A0G0C9S2_9BACT</name>
<comment type="caution">
    <text evidence="2">The sequence shown here is derived from an EMBL/GenBank/DDBJ whole genome shotgun (WGS) entry which is preliminary data.</text>
</comment>
<gene>
    <name evidence="2" type="ORF">UR38_C0002G0008</name>
</gene>
<feature type="compositionally biased region" description="Polar residues" evidence="1">
    <location>
        <begin position="53"/>
        <end position="74"/>
    </location>
</feature>
<dbReference type="EMBL" id="LBOZ01000002">
    <property type="protein sequence ID" value="KKP47905.1"/>
    <property type="molecule type" value="Genomic_DNA"/>
</dbReference>
<protein>
    <submittedName>
        <fullName evidence="2">Uncharacterized protein</fullName>
    </submittedName>
</protein>
<reference evidence="2 3" key="1">
    <citation type="journal article" date="2015" name="Nature">
        <title>rRNA introns, odd ribosomes, and small enigmatic genomes across a large radiation of phyla.</title>
        <authorList>
            <person name="Brown C.T."/>
            <person name="Hug L.A."/>
            <person name="Thomas B.C."/>
            <person name="Sharon I."/>
            <person name="Castelle C.J."/>
            <person name="Singh A."/>
            <person name="Wilkins M.J."/>
            <person name="Williams K.H."/>
            <person name="Banfield J.F."/>
        </authorList>
    </citation>
    <scope>NUCLEOTIDE SEQUENCE [LARGE SCALE GENOMIC DNA]</scope>
</reference>
<accession>A0A0G0C9S2</accession>
<organism evidence="2 3">
    <name type="scientific">Candidatus Woesebacteria bacterium GW2011_GWA2_33_28</name>
    <dbReference type="NCBI Taxonomy" id="1618561"/>
    <lineage>
        <taxon>Bacteria</taxon>
        <taxon>Candidatus Woeseibacteriota</taxon>
    </lineage>
</organism>
<evidence type="ECO:0000313" key="3">
    <source>
        <dbReference type="Proteomes" id="UP000033995"/>
    </source>
</evidence>
<evidence type="ECO:0000256" key="1">
    <source>
        <dbReference type="SAM" id="MobiDB-lite"/>
    </source>
</evidence>
<dbReference type="Proteomes" id="UP000033995">
    <property type="component" value="Unassembled WGS sequence"/>
</dbReference>